<gene>
    <name evidence="2" type="ORF">SPLENDIDRED_17</name>
</gene>
<dbReference type="EMBL" id="MN013088">
    <property type="protein sequence ID" value="QEG13491.1"/>
    <property type="molecule type" value="Genomic_DNA"/>
</dbReference>
<reference evidence="2 3" key="1">
    <citation type="submission" date="2019-06" db="EMBL/GenBank/DDBJ databases">
        <authorList>
            <person name="Handoko Y.A."/>
            <person name="Wardani A.K."/>
            <person name="Sutrisno A.A."/>
            <person name="Widjanarko S.B."/>
            <person name="Sharma R."/>
            <person name="Grose J.H."/>
        </authorList>
    </citation>
    <scope>NUCLEOTIDE SEQUENCE [LARGE SCALE GENOMIC DNA]</scope>
</reference>
<sequence length="103" mass="11488">MMKNPQFNHGFMCPNCGPVREAKKKTVNKVEYKACKSCDSIVKAWERPLNERPGRCSTCGGASFNAAMGKNNLRGHILRQCKDCGEVFDTDTMTVLRKGKMEG</sequence>
<proteinExistence type="predicted"/>
<dbReference type="InterPro" id="IPR058409">
    <property type="entry name" value="DUF8096"/>
</dbReference>
<keyword evidence="3" id="KW-1185">Reference proteome</keyword>
<organism evidence="2 3">
    <name type="scientific">Bacillus phage vB_BspS_SplendidRed</name>
    <dbReference type="NCBI Taxonomy" id="2591379"/>
    <lineage>
        <taxon>Viruses</taxon>
        <taxon>Duplodnaviria</taxon>
        <taxon>Heunggongvirae</taxon>
        <taxon>Uroviricota</taxon>
        <taxon>Caudoviricetes</taxon>
        <taxon>Trautnerviridae</taxon>
        <taxon>Polsinellivirinae</taxon>
        <taxon>Splendidredvirus</taxon>
        <taxon>Splendidredvirus splendidred</taxon>
    </lineage>
</organism>
<evidence type="ECO:0000259" key="1">
    <source>
        <dbReference type="Pfam" id="PF26372"/>
    </source>
</evidence>
<dbReference type="Proteomes" id="UP000324040">
    <property type="component" value="Segment"/>
</dbReference>
<protein>
    <recommendedName>
        <fullName evidence="1">DUF8096 domain-containing protein</fullName>
    </recommendedName>
</protein>
<name>A0A5B9NPL8_9CAUD</name>
<feature type="domain" description="DUF8096" evidence="1">
    <location>
        <begin position="42"/>
        <end position="86"/>
    </location>
</feature>
<dbReference type="Pfam" id="PF26372">
    <property type="entry name" value="DUF8096"/>
    <property type="match status" value="1"/>
</dbReference>
<evidence type="ECO:0000313" key="2">
    <source>
        <dbReference type="EMBL" id="QEG13491.1"/>
    </source>
</evidence>
<evidence type="ECO:0000313" key="3">
    <source>
        <dbReference type="Proteomes" id="UP000324040"/>
    </source>
</evidence>
<accession>A0A5B9NPL8</accession>